<dbReference type="EMBL" id="MDYP01000006">
    <property type="protein sequence ID" value="OQE09360.1"/>
    <property type="molecule type" value="Genomic_DNA"/>
</dbReference>
<accession>A0A1V6S6K9</accession>
<proteinExistence type="predicted"/>
<sequence length="252" mass="26434">MSDIAGFALRRNGSCLTTETDCGGTTLPFHACCPGNTFCPGPQYNVICCPSNADCSDLLHGSCADSTADFYSTNVTNPKDDGFCCSQGKYAFTVKTSGGVGCANDLSDLQVNMRQLTIVSSATPTPSSTSSTFFTTESTTPTSTTASSTPTSTAASPSPVSGGETKQTNTGAIAGGVVGGVAGVAILIALVWFFLRRRNKNRQGNELQSMPPHPQTQEYFAQNSERQVAPSELDARKQQQVAELYGGNVTHR</sequence>
<keyword evidence="2" id="KW-0597">Phosphoprotein</keyword>
<dbReference type="GO" id="GO:0005524">
    <property type="term" value="F:ATP binding"/>
    <property type="evidence" value="ECO:0007669"/>
    <property type="project" value="UniProtKB-KW"/>
</dbReference>
<evidence type="ECO:0000256" key="2">
    <source>
        <dbReference type="ARBA" id="ARBA00022553"/>
    </source>
</evidence>
<evidence type="ECO:0000256" key="7">
    <source>
        <dbReference type="ARBA" id="ARBA00023136"/>
    </source>
</evidence>
<evidence type="ECO:0000256" key="5">
    <source>
        <dbReference type="ARBA" id="ARBA00022840"/>
    </source>
</evidence>
<evidence type="ECO:0000256" key="9">
    <source>
        <dbReference type="SAM" id="Phobius"/>
    </source>
</evidence>
<keyword evidence="5" id="KW-0067">ATP-binding</keyword>
<dbReference type="PANTHER" id="PTHR15549">
    <property type="entry name" value="PAIRED IMMUNOGLOBULIN-LIKE TYPE 2 RECEPTOR"/>
    <property type="match status" value="1"/>
</dbReference>
<comment type="caution">
    <text evidence="11">The sequence shown here is derived from an EMBL/GenBank/DDBJ whole genome shotgun (WGS) entry which is preliminary data.</text>
</comment>
<keyword evidence="7 9" id="KW-0472">Membrane</keyword>
<protein>
    <recommendedName>
        <fullName evidence="10">Epidermal growth factor receptor-like transmembrane-juxtamembrane segment domain-containing protein</fullName>
    </recommendedName>
</protein>
<dbReference type="NCBIfam" id="TIGR01167">
    <property type="entry name" value="LPXTG_anchor"/>
    <property type="match status" value="1"/>
</dbReference>
<dbReference type="GO" id="GO:0071944">
    <property type="term" value="C:cell periphery"/>
    <property type="evidence" value="ECO:0007669"/>
    <property type="project" value="UniProtKB-ARBA"/>
</dbReference>
<comment type="subcellular location">
    <subcellularLocation>
        <location evidence="1">Membrane</location>
        <topology evidence="1">Single-pass membrane protein</topology>
    </subcellularLocation>
</comment>
<evidence type="ECO:0000256" key="6">
    <source>
        <dbReference type="ARBA" id="ARBA00022989"/>
    </source>
</evidence>
<keyword evidence="12" id="KW-1185">Reference proteome</keyword>
<evidence type="ECO:0000256" key="8">
    <source>
        <dbReference type="SAM" id="MobiDB-lite"/>
    </source>
</evidence>
<gene>
    <name evidence="11" type="ORF">PENVUL_c006G07928</name>
</gene>
<keyword evidence="4" id="KW-0547">Nucleotide-binding</keyword>
<feature type="domain" description="Epidermal growth factor receptor-like transmembrane-juxtamembrane segment" evidence="10">
    <location>
        <begin position="173"/>
        <end position="199"/>
    </location>
</feature>
<reference evidence="12" key="1">
    <citation type="journal article" date="2017" name="Nat. Microbiol.">
        <title>Global analysis of biosynthetic gene clusters reveals vast potential of secondary metabolite production in Penicillium species.</title>
        <authorList>
            <person name="Nielsen J.C."/>
            <person name="Grijseels S."/>
            <person name="Prigent S."/>
            <person name="Ji B."/>
            <person name="Dainat J."/>
            <person name="Nielsen K.F."/>
            <person name="Frisvad J.C."/>
            <person name="Workman M."/>
            <person name="Nielsen J."/>
        </authorList>
    </citation>
    <scope>NUCLEOTIDE SEQUENCE [LARGE SCALE GENOMIC DNA]</scope>
    <source>
        <strain evidence="12">IBT 29486</strain>
    </source>
</reference>
<dbReference type="PANTHER" id="PTHR15549:SF26">
    <property type="entry name" value="AXIAL BUDDING PATTERN PROTEIN 2-RELATED"/>
    <property type="match status" value="1"/>
</dbReference>
<evidence type="ECO:0000256" key="4">
    <source>
        <dbReference type="ARBA" id="ARBA00022741"/>
    </source>
</evidence>
<feature type="transmembrane region" description="Helical" evidence="9">
    <location>
        <begin position="173"/>
        <end position="195"/>
    </location>
</feature>
<feature type="region of interest" description="Disordered" evidence="8">
    <location>
        <begin position="121"/>
        <end position="167"/>
    </location>
</feature>
<dbReference type="AlphaFoldDB" id="A0A1V6S6K9"/>
<evidence type="ECO:0000256" key="1">
    <source>
        <dbReference type="ARBA" id="ARBA00004167"/>
    </source>
</evidence>
<keyword evidence="6 9" id="KW-1133">Transmembrane helix</keyword>
<name>A0A1V6S6K9_9EURO</name>
<evidence type="ECO:0000256" key="3">
    <source>
        <dbReference type="ARBA" id="ARBA00022692"/>
    </source>
</evidence>
<organism evidence="11 12">
    <name type="scientific">Penicillium vulpinum</name>
    <dbReference type="NCBI Taxonomy" id="29845"/>
    <lineage>
        <taxon>Eukaryota</taxon>
        <taxon>Fungi</taxon>
        <taxon>Dikarya</taxon>
        <taxon>Ascomycota</taxon>
        <taxon>Pezizomycotina</taxon>
        <taxon>Eurotiomycetes</taxon>
        <taxon>Eurotiomycetidae</taxon>
        <taxon>Eurotiales</taxon>
        <taxon>Aspergillaceae</taxon>
        <taxon>Penicillium</taxon>
    </lineage>
</organism>
<dbReference type="InterPro" id="IPR051694">
    <property type="entry name" value="Immunoregulatory_rcpt-like"/>
</dbReference>
<evidence type="ECO:0000313" key="11">
    <source>
        <dbReference type="EMBL" id="OQE09360.1"/>
    </source>
</evidence>
<evidence type="ECO:0000259" key="10">
    <source>
        <dbReference type="Pfam" id="PF21314"/>
    </source>
</evidence>
<dbReference type="Pfam" id="PF21314">
    <property type="entry name" value="TM_ErbB1"/>
    <property type="match status" value="1"/>
</dbReference>
<dbReference type="Proteomes" id="UP000191518">
    <property type="component" value="Unassembled WGS sequence"/>
</dbReference>
<feature type="compositionally biased region" description="Low complexity" evidence="8">
    <location>
        <begin position="121"/>
        <end position="159"/>
    </location>
</feature>
<keyword evidence="3 9" id="KW-0812">Transmembrane</keyword>
<dbReference type="InterPro" id="IPR049328">
    <property type="entry name" value="TM_ErbB1"/>
</dbReference>
<evidence type="ECO:0000313" key="12">
    <source>
        <dbReference type="Proteomes" id="UP000191518"/>
    </source>
</evidence>
<dbReference type="STRING" id="29845.A0A1V6S6K9"/>
<dbReference type="GO" id="GO:0016020">
    <property type="term" value="C:membrane"/>
    <property type="evidence" value="ECO:0007669"/>
    <property type="project" value="UniProtKB-SubCell"/>
</dbReference>